<proteinExistence type="predicted"/>
<feature type="region of interest" description="Disordered" evidence="1">
    <location>
        <begin position="80"/>
        <end position="109"/>
    </location>
</feature>
<evidence type="ECO:0000256" key="1">
    <source>
        <dbReference type="SAM" id="MobiDB-lite"/>
    </source>
</evidence>
<accession>A0ABQ5Q4J2</accession>
<dbReference type="RefSeq" id="WP_285723178.1">
    <property type="nucleotide sequence ID" value="NZ_BSDD01000001.1"/>
</dbReference>
<name>A0ABQ5Q4J2_9BACT</name>
<evidence type="ECO:0000313" key="3">
    <source>
        <dbReference type="Proteomes" id="UP001165089"/>
    </source>
</evidence>
<evidence type="ECO:0000313" key="2">
    <source>
        <dbReference type="EMBL" id="GLH69269.1"/>
    </source>
</evidence>
<dbReference type="Proteomes" id="UP001165089">
    <property type="component" value="Unassembled WGS sequence"/>
</dbReference>
<organism evidence="2 3">
    <name type="scientific">Geothrix rubra</name>
    <dbReference type="NCBI Taxonomy" id="2927977"/>
    <lineage>
        <taxon>Bacteria</taxon>
        <taxon>Pseudomonadati</taxon>
        <taxon>Acidobacteriota</taxon>
        <taxon>Holophagae</taxon>
        <taxon>Holophagales</taxon>
        <taxon>Holophagaceae</taxon>
        <taxon>Geothrix</taxon>
    </lineage>
</organism>
<reference evidence="2 3" key="1">
    <citation type="journal article" date="2023" name="Antonie Van Leeuwenhoek">
        <title>Mesoterricola silvestris gen. nov., sp. nov., Mesoterricola sediminis sp. nov., Geothrix oryzae sp. nov., Geothrix edaphica sp. nov., Geothrix rubra sp. nov., and Geothrix limicola sp. nov., six novel members of Acidobacteriota isolated from soils.</title>
        <authorList>
            <person name="Itoh H."/>
            <person name="Sugisawa Y."/>
            <person name="Mise K."/>
            <person name="Xu Z."/>
            <person name="Kuniyasu M."/>
            <person name="Ushijima N."/>
            <person name="Kawano K."/>
            <person name="Kobayashi E."/>
            <person name="Shiratori Y."/>
            <person name="Masuda Y."/>
            <person name="Senoo K."/>
        </authorList>
    </citation>
    <scope>NUCLEOTIDE SEQUENCE [LARGE SCALE GENOMIC DNA]</scope>
    <source>
        <strain evidence="2 3">Red803</strain>
    </source>
</reference>
<gene>
    <name evidence="2" type="ORF">GETHPA_08020</name>
</gene>
<protein>
    <submittedName>
        <fullName evidence="2">Uncharacterized protein</fullName>
    </submittedName>
</protein>
<keyword evidence="3" id="KW-1185">Reference proteome</keyword>
<dbReference type="EMBL" id="BSDD01000001">
    <property type="protein sequence ID" value="GLH69269.1"/>
    <property type="molecule type" value="Genomic_DNA"/>
</dbReference>
<sequence>MRRSDLFLGLLALQLGLFLAMLVYARRAGRGVDPGVAECRRWVAELRLTDLCLFTEARYTRNPALADLHTPFQDHPTALEHFPSGTLVAPPPHLTSPHAWHPAPNPKHP</sequence>
<comment type="caution">
    <text evidence="2">The sequence shown here is derived from an EMBL/GenBank/DDBJ whole genome shotgun (WGS) entry which is preliminary data.</text>
</comment>